<comment type="subcellular location">
    <subcellularLocation>
        <location evidence="1 7">Cell membrane</location>
        <topology evidence="1 7">Multi-pass membrane protein</topology>
    </subcellularLocation>
</comment>
<keyword evidence="3" id="KW-1003">Cell membrane</keyword>
<dbReference type="PANTHER" id="PTHR43163:SF6">
    <property type="entry name" value="DIPEPTIDE TRANSPORT SYSTEM PERMEASE PROTEIN DPPB-RELATED"/>
    <property type="match status" value="1"/>
</dbReference>
<comment type="similarity">
    <text evidence="7">Belongs to the binding-protein-dependent transport system permease family.</text>
</comment>
<dbReference type="CDD" id="cd06261">
    <property type="entry name" value="TM_PBP2"/>
    <property type="match status" value="1"/>
</dbReference>
<keyword evidence="6 7" id="KW-0472">Membrane</keyword>
<name>A0ABP8P435_9MICO</name>
<dbReference type="PANTHER" id="PTHR43163">
    <property type="entry name" value="DIPEPTIDE TRANSPORT SYSTEM PERMEASE PROTEIN DPPB-RELATED"/>
    <property type="match status" value="1"/>
</dbReference>
<evidence type="ECO:0000313" key="9">
    <source>
        <dbReference type="EMBL" id="GAA4479966.1"/>
    </source>
</evidence>
<feature type="transmembrane region" description="Helical" evidence="7">
    <location>
        <begin position="12"/>
        <end position="30"/>
    </location>
</feature>
<dbReference type="PROSITE" id="PS50928">
    <property type="entry name" value="ABC_TM1"/>
    <property type="match status" value="1"/>
</dbReference>
<evidence type="ECO:0000256" key="5">
    <source>
        <dbReference type="ARBA" id="ARBA00022989"/>
    </source>
</evidence>
<protein>
    <submittedName>
        <fullName evidence="9">ABC transporter permease</fullName>
    </submittedName>
</protein>
<keyword evidence="2 7" id="KW-0813">Transport</keyword>
<dbReference type="RefSeq" id="WP_345184218.1">
    <property type="nucleotide sequence ID" value="NZ_BAABGP010000004.1"/>
</dbReference>
<dbReference type="InterPro" id="IPR000515">
    <property type="entry name" value="MetI-like"/>
</dbReference>
<gene>
    <name evidence="9" type="ORF">GCM10023171_06070</name>
</gene>
<feature type="transmembrane region" description="Helical" evidence="7">
    <location>
        <begin position="278"/>
        <end position="299"/>
    </location>
</feature>
<accession>A0ABP8P435</accession>
<sequence>MLRYVLRRLPTAILVLLVASVVIFFILRLAPGDPAASLAGPDADAATIAKIREQLGLDRSLIVQYGSWLGGILTGHLGDSYLLHAPIAELIGNSLGNTVMLALAATILAVIGGGITGFFLGTTRSNGVRGALSGVTSLGVAVPTYVTGVLLILLFAVSWRVLPPGGMGPGLQDFSLGWQYLLMPAIVLSLPTGATLARFLASSLRQTLDQDFVQTGIAKGLRSRRLMLAHVVPNSLPPVLTVLGLQIGQLLGGAIIVETIFAWPGVGQLLLQSVNGRDYLLTQALLLIAVAVFIVVQVVNDVVDAAMDPRVRLEMS</sequence>
<keyword evidence="5 7" id="KW-1133">Transmembrane helix</keyword>
<feature type="domain" description="ABC transmembrane type-1" evidence="8">
    <location>
        <begin position="95"/>
        <end position="300"/>
    </location>
</feature>
<dbReference type="Pfam" id="PF00528">
    <property type="entry name" value="BPD_transp_1"/>
    <property type="match status" value="1"/>
</dbReference>
<evidence type="ECO:0000256" key="6">
    <source>
        <dbReference type="ARBA" id="ARBA00023136"/>
    </source>
</evidence>
<feature type="transmembrane region" description="Helical" evidence="7">
    <location>
        <begin position="99"/>
        <end position="120"/>
    </location>
</feature>
<evidence type="ECO:0000313" key="10">
    <source>
        <dbReference type="Proteomes" id="UP001500731"/>
    </source>
</evidence>
<evidence type="ECO:0000256" key="2">
    <source>
        <dbReference type="ARBA" id="ARBA00022448"/>
    </source>
</evidence>
<dbReference type="Gene3D" id="1.10.3720.10">
    <property type="entry name" value="MetI-like"/>
    <property type="match status" value="1"/>
</dbReference>
<dbReference type="SUPFAM" id="SSF161098">
    <property type="entry name" value="MetI-like"/>
    <property type="match status" value="1"/>
</dbReference>
<dbReference type="Proteomes" id="UP001500731">
    <property type="component" value="Unassembled WGS sequence"/>
</dbReference>
<dbReference type="Pfam" id="PF19300">
    <property type="entry name" value="BPD_transp_1_N"/>
    <property type="match status" value="1"/>
</dbReference>
<keyword evidence="10" id="KW-1185">Reference proteome</keyword>
<reference evidence="10" key="1">
    <citation type="journal article" date="2019" name="Int. J. Syst. Evol. Microbiol.">
        <title>The Global Catalogue of Microorganisms (GCM) 10K type strain sequencing project: providing services to taxonomists for standard genome sequencing and annotation.</title>
        <authorList>
            <consortium name="The Broad Institute Genomics Platform"/>
            <consortium name="The Broad Institute Genome Sequencing Center for Infectious Disease"/>
            <person name="Wu L."/>
            <person name="Ma J."/>
        </authorList>
    </citation>
    <scope>NUCLEOTIDE SEQUENCE [LARGE SCALE GENOMIC DNA]</scope>
    <source>
        <strain evidence="10">JCM 17839</strain>
    </source>
</reference>
<feature type="transmembrane region" description="Helical" evidence="7">
    <location>
        <begin position="177"/>
        <end position="201"/>
    </location>
</feature>
<organism evidence="9 10">
    <name type="scientific">Microbacterium panaciterrae</name>
    <dbReference type="NCBI Taxonomy" id="985759"/>
    <lineage>
        <taxon>Bacteria</taxon>
        <taxon>Bacillati</taxon>
        <taxon>Actinomycetota</taxon>
        <taxon>Actinomycetes</taxon>
        <taxon>Micrococcales</taxon>
        <taxon>Microbacteriaceae</taxon>
        <taxon>Microbacterium</taxon>
    </lineage>
</organism>
<dbReference type="InterPro" id="IPR035906">
    <property type="entry name" value="MetI-like_sf"/>
</dbReference>
<proteinExistence type="inferred from homology"/>
<feature type="transmembrane region" description="Helical" evidence="7">
    <location>
        <begin position="132"/>
        <end position="157"/>
    </location>
</feature>
<keyword evidence="4 7" id="KW-0812">Transmembrane</keyword>
<evidence type="ECO:0000256" key="4">
    <source>
        <dbReference type="ARBA" id="ARBA00022692"/>
    </source>
</evidence>
<dbReference type="EMBL" id="BAABGP010000004">
    <property type="protein sequence ID" value="GAA4479966.1"/>
    <property type="molecule type" value="Genomic_DNA"/>
</dbReference>
<comment type="caution">
    <text evidence="9">The sequence shown here is derived from an EMBL/GenBank/DDBJ whole genome shotgun (WGS) entry which is preliminary data.</text>
</comment>
<evidence type="ECO:0000256" key="7">
    <source>
        <dbReference type="RuleBase" id="RU363032"/>
    </source>
</evidence>
<dbReference type="InterPro" id="IPR045621">
    <property type="entry name" value="BPD_transp_1_N"/>
</dbReference>
<evidence type="ECO:0000259" key="8">
    <source>
        <dbReference type="PROSITE" id="PS50928"/>
    </source>
</evidence>
<evidence type="ECO:0000256" key="1">
    <source>
        <dbReference type="ARBA" id="ARBA00004651"/>
    </source>
</evidence>
<evidence type="ECO:0000256" key="3">
    <source>
        <dbReference type="ARBA" id="ARBA00022475"/>
    </source>
</evidence>